<proteinExistence type="predicted"/>
<keyword evidence="2" id="KW-1185">Reference proteome</keyword>
<dbReference type="EMBL" id="CP099468">
    <property type="protein sequence ID" value="USQ85261.1"/>
    <property type="molecule type" value="Genomic_DNA"/>
</dbReference>
<name>A0ABY4Z8J1_9ACTN</name>
<organism evidence="1 2">
    <name type="scientific">Streptomyces phaeoluteigriseus</name>
    <dbReference type="NCBI Taxonomy" id="114686"/>
    <lineage>
        <taxon>Bacteria</taxon>
        <taxon>Bacillati</taxon>
        <taxon>Actinomycetota</taxon>
        <taxon>Actinomycetes</taxon>
        <taxon>Kitasatosporales</taxon>
        <taxon>Streptomycetaceae</taxon>
        <taxon>Streptomyces</taxon>
        <taxon>Streptomyces aurantiacus group</taxon>
    </lineage>
</organism>
<gene>
    <name evidence="1" type="ORF">NFX46_16600</name>
</gene>
<reference evidence="1" key="1">
    <citation type="submission" date="2022-06" db="EMBL/GenBank/DDBJ databases">
        <title>Complete genome sequence of soil microorganisms Streptomyces sp. Qhu-M197 isolated from Alpine meadows habitats on the Tibetan Plateau.</title>
        <authorList>
            <person name="Zhang B."/>
            <person name="Xiang X."/>
            <person name="Fan J."/>
        </authorList>
    </citation>
    <scope>NUCLEOTIDE SEQUENCE</scope>
    <source>
        <strain evidence="1">Qhu-M197</strain>
    </source>
</reference>
<accession>A0ABY4Z8J1</accession>
<sequence>MFLVAGGVVPPEHRALPAHALVEREAVAVPVVALVVEVQPVPVAPSGHILDGADAGGRQDRHDVGAVDRPLAVVAEPPAVRRRQRAQL</sequence>
<dbReference type="Proteomes" id="UP001056374">
    <property type="component" value="Chromosome"/>
</dbReference>
<evidence type="ECO:0000313" key="1">
    <source>
        <dbReference type="EMBL" id="USQ85261.1"/>
    </source>
</evidence>
<evidence type="ECO:0000313" key="2">
    <source>
        <dbReference type="Proteomes" id="UP001056374"/>
    </source>
</evidence>
<protein>
    <submittedName>
        <fullName evidence="1">Uncharacterized protein</fullName>
    </submittedName>
</protein>